<evidence type="ECO:0000256" key="4">
    <source>
        <dbReference type="ARBA" id="ARBA00022741"/>
    </source>
</evidence>
<keyword evidence="4" id="KW-0547">Nucleotide-binding</keyword>
<dbReference type="PANTHER" id="PTHR43776">
    <property type="entry name" value="TRANSPORT ATP-BINDING PROTEIN"/>
    <property type="match status" value="1"/>
</dbReference>
<dbReference type="CDD" id="cd03257">
    <property type="entry name" value="ABC_NikE_OppD_transporters"/>
    <property type="match status" value="1"/>
</dbReference>
<reference evidence="8" key="1">
    <citation type="submission" date="2017-10" db="EMBL/GenBank/DDBJ databases">
        <title>Whole genome sequencing of various Bordetella species.</title>
        <authorList>
            <person name="Weigand M.R."/>
            <person name="Loparev V."/>
            <person name="Peng Y."/>
            <person name="Bowden K.E."/>
            <person name="Tondella M.L."/>
            <person name="Williams M.M."/>
        </authorList>
    </citation>
    <scope>NUCLEOTIDE SEQUENCE [LARGE SCALE GENOMIC DNA]</scope>
    <source>
        <strain evidence="8">H720</strain>
    </source>
</reference>
<dbReference type="EMBL" id="CP024172">
    <property type="protein sequence ID" value="AZW15464.1"/>
    <property type="molecule type" value="Genomic_DNA"/>
</dbReference>
<dbReference type="Pfam" id="PF00005">
    <property type="entry name" value="ABC_tran"/>
    <property type="match status" value="1"/>
</dbReference>
<dbReference type="SUPFAM" id="SSF52540">
    <property type="entry name" value="P-loop containing nucleoside triphosphate hydrolases"/>
    <property type="match status" value="1"/>
</dbReference>
<accession>A0AAN1VE59</accession>
<evidence type="ECO:0000259" key="6">
    <source>
        <dbReference type="PROSITE" id="PS50893"/>
    </source>
</evidence>
<dbReference type="Pfam" id="PF08352">
    <property type="entry name" value="oligo_HPY"/>
    <property type="match status" value="1"/>
</dbReference>
<dbReference type="GO" id="GO:0015833">
    <property type="term" value="P:peptide transport"/>
    <property type="evidence" value="ECO:0007669"/>
    <property type="project" value="InterPro"/>
</dbReference>
<evidence type="ECO:0000313" key="7">
    <source>
        <dbReference type="EMBL" id="AZW15464.1"/>
    </source>
</evidence>
<proteinExistence type="inferred from homology"/>
<comment type="similarity">
    <text evidence="1">Belongs to the ABC transporter superfamily.</text>
</comment>
<sequence length="332" mass="35839">MTDSLLELRDLHLRYRTRRGPLSAVDGVSLTVGAGETVALIGESGCGKTSLGKAVVRLNNVSQGEIRFKGQDLARLQGRALRPYRADIQMIFQDTLAALDPRHKAAHSVEMPLRVQGVPSAERRRRVEALFGQVGLSWALRDRLPHQLSGGQRQRLNIARALATRPALVVCDEPVSALDVTLQTQILDLLHGLQQSLGVAYLFISHDLSVVSAVADRVAVMYLGRIVEILPGAQLGRLAAHPYTRLLLESIPGQTPAHRKLAGLAADAVELPSPYALPPGCRFQSRCPRAAALCCQVEPALAPAAPGQAVACHYPIHFQPESASWPLSRSAS</sequence>
<evidence type="ECO:0000256" key="1">
    <source>
        <dbReference type="ARBA" id="ARBA00005417"/>
    </source>
</evidence>
<dbReference type="SMART" id="SM00382">
    <property type="entry name" value="AAA"/>
    <property type="match status" value="1"/>
</dbReference>
<dbReference type="GO" id="GO:0055085">
    <property type="term" value="P:transmembrane transport"/>
    <property type="evidence" value="ECO:0007669"/>
    <property type="project" value="UniProtKB-ARBA"/>
</dbReference>
<name>A0AAN1VE59_9BORD</name>
<dbReference type="RefSeq" id="WP_048939943.1">
    <property type="nucleotide sequence ID" value="NZ_CP012077.1"/>
</dbReference>
<dbReference type="PANTHER" id="PTHR43776:SF7">
    <property type="entry name" value="D,D-DIPEPTIDE TRANSPORT ATP-BINDING PROTEIN DDPF-RELATED"/>
    <property type="match status" value="1"/>
</dbReference>
<dbReference type="NCBIfam" id="TIGR01727">
    <property type="entry name" value="oligo_HPY"/>
    <property type="match status" value="1"/>
</dbReference>
<dbReference type="AlphaFoldDB" id="A0AAN1VE59"/>
<dbReference type="PROSITE" id="PS00211">
    <property type="entry name" value="ABC_TRANSPORTER_1"/>
    <property type="match status" value="1"/>
</dbReference>
<dbReference type="InterPro" id="IPR027417">
    <property type="entry name" value="P-loop_NTPase"/>
</dbReference>
<dbReference type="InterPro" id="IPR003593">
    <property type="entry name" value="AAA+_ATPase"/>
</dbReference>
<keyword evidence="2" id="KW-0813">Transport</keyword>
<keyword evidence="5 7" id="KW-0067">ATP-binding</keyword>
<dbReference type="Gene3D" id="3.40.50.300">
    <property type="entry name" value="P-loop containing nucleotide triphosphate hydrolases"/>
    <property type="match status" value="1"/>
</dbReference>
<evidence type="ECO:0000256" key="3">
    <source>
        <dbReference type="ARBA" id="ARBA00022475"/>
    </source>
</evidence>
<keyword evidence="3" id="KW-1003">Cell membrane</keyword>
<evidence type="ECO:0000256" key="5">
    <source>
        <dbReference type="ARBA" id="ARBA00022840"/>
    </source>
</evidence>
<dbReference type="GO" id="GO:0005524">
    <property type="term" value="F:ATP binding"/>
    <property type="evidence" value="ECO:0007669"/>
    <property type="project" value="UniProtKB-KW"/>
</dbReference>
<dbReference type="PROSITE" id="PS50893">
    <property type="entry name" value="ABC_TRANSPORTER_2"/>
    <property type="match status" value="1"/>
</dbReference>
<dbReference type="InterPro" id="IPR050319">
    <property type="entry name" value="ABC_transp_ATP-bind"/>
</dbReference>
<evidence type="ECO:0000313" key="8">
    <source>
        <dbReference type="Proteomes" id="UP000282741"/>
    </source>
</evidence>
<organism evidence="7 8">
    <name type="scientific">Bordetella hinzii</name>
    <dbReference type="NCBI Taxonomy" id="103855"/>
    <lineage>
        <taxon>Bacteria</taxon>
        <taxon>Pseudomonadati</taxon>
        <taxon>Pseudomonadota</taxon>
        <taxon>Betaproteobacteria</taxon>
        <taxon>Burkholderiales</taxon>
        <taxon>Alcaligenaceae</taxon>
        <taxon>Bordetella</taxon>
    </lineage>
</organism>
<keyword evidence="3" id="KW-0472">Membrane</keyword>
<dbReference type="InterPro" id="IPR003439">
    <property type="entry name" value="ABC_transporter-like_ATP-bd"/>
</dbReference>
<gene>
    <name evidence="7" type="ORF">CS347_00995</name>
</gene>
<dbReference type="InterPro" id="IPR017871">
    <property type="entry name" value="ABC_transporter-like_CS"/>
</dbReference>
<protein>
    <submittedName>
        <fullName evidence="7">ABC transporter ATP-binding protein</fullName>
    </submittedName>
</protein>
<dbReference type="InterPro" id="IPR013563">
    <property type="entry name" value="Oligopep_ABC_C"/>
</dbReference>
<evidence type="ECO:0000256" key="2">
    <source>
        <dbReference type="ARBA" id="ARBA00022448"/>
    </source>
</evidence>
<dbReference type="Proteomes" id="UP000282741">
    <property type="component" value="Chromosome"/>
</dbReference>
<dbReference type="FunFam" id="3.40.50.300:FF:000016">
    <property type="entry name" value="Oligopeptide ABC transporter ATP-binding component"/>
    <property type="match status" value="1"/>
</dbReference>
<dbReference type="GO" id="GO:0016887">
    <property type="term" value="F:ATP hydrolysis activity"/>
    <property type="evidence" value="ECO:0007669"/>
    <property type="project" value="InterPro"/>
</dbReference>
<feature type="domain" description="ABC transporter" evidence="6">
    <location>
        <begin position="6"/>
        <end position="248"/>
    </location>
</feature>